<evidence type="ECO:0000259" key="2">
    <source>
        <dbReference type="Pfam" id="PF06580"/>
    </source>
</evidence>
<comment type="caution">
    <text evidence="3">The sequence shown here is derived from an EMBL/GenBank/DDBJ whole genome shotgun (WGS) entry which is preliminary data.</text>
</comment>
<evidence type="ECO:0000256" key="1">
    <source>
        <dbReference type="SAM" id="Phobius"/>
    </source>
</evidence>
<dbReference type="RefSeq" id="WP_023660205.1">
    <property type="nucleotide sequence ID" value="NZ_CM002299.1"/>
</dbReference>
<sequence>MTVRVNRALAGFHSAFWSVVFLLNVGPDWHRYSSTREVLEVAGTTTALQAMVAFIALNFLVPRWLDRGHIRLFGLLLLAALFLAAESNILFSYFYLEPAYPESYGKYYQILSELSLLERLGFSSTIRWIVFSKLPLLAFPAAVLVAVSYYQRQQAVLALREQKRVAELEALKRQLNPHFIFNTLNNIYALAIKQSEQTPEAIAKLSGILDYVLYRCNNEYVSLEDEVEMIDDYIALERLRFGERLNVSFSKELCAGVMVAPLMFLTLIENAFKHGASQQLDQAFIDISLKATAETIVFTVSNSKSAKIKPKESCEEKIGLANLRRQLALLYPRTHKLDLEETPEHYSSRIYLQRQVA</sequence>
<dbReference type="EMBL" id="AAOA02000003">
    <property type="protein sequence ID" value="EAQ98800.2"/>
    <property type="molecule type" value="Genomic_DNA"/>
</dbReference>
<keyword evidence="1" id="KW-1133">Transmembrane helix</keyword>
<reference evidence="3 4" key="2">
    <citation type="journal article" date="2009" name="PLoS ONE">
        <title>The photosynthetic apparatus and its regulation in the aerobic gammaproteobacterium Congregibacter litoralis gen. nov., sp. nov.</title>
        <authorList>
            <person name="Spring S."/>
            <person name="Lunsdorf H."/>
            <person name="Fuchs B.M."/>
            <person name="Tindall B.J."/>
        </authorList>
    </citation>
    <scope>NUCLEOTIDE SEQUENCE [LARGE SCALE GENOMIC DNA]</scope>
    <source>
        <strain evidence="3">KT71</strain>
    </source>
</reference>
<protein>
    <submittedName>
        <fullName evidence="3">Putative regulator of cell autolysis</fullName>
    </submittedName>
</protein>
<dbReference type="Gene3D" id="3.30.565.10">
    <property type="entry name" value="Histidine kinase-like ATPase, C-terminal domain"/>
    <property type="match status" value="1"/>
</dbReference>
<feature type="transmembrane region" description="Helical" evidence="1">
    <location>
        <begin position="38"/>
        <end position="60"/>
    </location>
</feature>
<dbReference type="PANTHER" id="PTHR34220:SF7">
    <property type="entry name" value="SENSOR HISTIDINE KINASE YPDA"/>
    <property type="match status" value="1"/>
</dbReference>
<dbReference type="GO" id="GO:0016020">
    <property type="term" value="C:membrane"/>
    <property type="evidence" value="ECO:0007669"/>
    <property type="project" value="InterPro"/>
</dbReference>
<dbReference type="OrthoDB" id="2514702at2"/>
<dbReference type="Pfam" id="PF06580">
    <property type="entry name" value="His_kinase"/>
    <property type="match status" value="1"/>
</dbReference>
<gene>
    <name evidence="3" type="ORF">KT71_09242</name>
</gene>
<accession>A4A4S9</accession>
<proteinExistence type="predicted"/>
<evidence type="ECO:0000313" key="4">
    <source>
        <dbReference type="Proteomes" id="UP000019205"/>
    </source>
</evidence>
<feature type="transmembrane region" description="Helical" evidence="1">
    <location>
        <begin position="126"/>
        <end position="150"/>
    </location>
</feature>
<dbReference type="Proteomes" id="UP000019205">
    <property type="component" value="Chromosome"/>
</dbReference>
<reference evidence="3 4" key="1">
    <citation type="journal article" date="2007" name="Proc. Natl. Acad. Sci. U.S.A.">
        <title>Characterization of a marine gammaproteobacterium capable of aerobic anoxygenic photosynthesis.</title>
        <authorList>
            <person name="Fuchs B.M."/>
            <person name="Spring S."/>
            <person name="Teeling H."/>
            <person name="Quast C."/>
            <person name="Wulf J."/>
            <person name="Schattenhofer M."/>
            <person name="Yan S."/>
            <person name="Ferriera S."/>
            <person name="Johnson J."/>
            <person name="Glockner F.O."/>
            <person name="Amann R."/>
        </authorList>
    </citation>
    <scope>NUCLEOTIDE SEQUENCE [LARGE SCALE GENOMIC DNA]</scope>
    <source>
        <strain evidence="3">KT71</strain>
    </source>
</reference>
<dbReference type="GO" id="GO:0000155">
    <property type="term" value="F:phosphorelay sensor kinase activity"/>
    <property type="evidence" value="ECO:0007669"/>
    <property type="project" value="InterPro"/>
</dbReference>
<keyword evidence="4" id="KW-1185">Reference proteome</keyword>
<dbReference type="PANTHER" id="PTHR34220">
    <property type="entry name" value="SENSOR HISTIDINE KINASE YPDA"/>
    <property type="match status" value="1"/>
</dbReference>
<feature type="transmembrane region" description="Helical" evidence="1">
    <location>
        <begin position="7"/>
        <end position="26"/>
    </location>
</feature>
<keyword evidence="1" id="KW-0812">Transmembrane</keyword>
<dbReference type="InterPro" id="IPR036890">
    <property type="entry name" value="HATPase_C_sf"/>
</dbReference>
<keyword evidence="1" id="KW-0472">Membrane</keyword>
<feature type="domain" description="Signal transduction histidine kinase internal region" evidence="2">
    <location>
        <begin position="166"/>
        <end position="245"/>
    </location>
</feature>
<dbReference type="HOGENOM" id="CLU_020473_1_0_6"/>
<dbReference type="AlphaFoldDB" id="A4A4S9"/>
<organism evidence="3 4">
    <name type="scientific">Congregibacter litoralis KT71</name>
    <dbReference type="NCBI Taxonomy" id="314285"/>
    <lineage>
        <taxon>Bacteria</taxon>
        <taxon>Pseudomonadati</taxon>
        <taxon>Pseudomonadota</taxon>
        <taxon>Gammaproteobacteria</taxon>
        <taxon>Cellvibrionales</taxon>
        <taxon>Halieaceae</taxon>
        <taxon>Congregibacter</taxon>
    </lineage>
</organism>
<name>A4A4S9_9GAMM</name>
<dbReference type="InterPro" id="IPR050640">
    <property type="entry name" value="Bact_2-comp_sensor_kinase"/>
</dbReference>
<dbReference type="eggNOG" id="COG2972">
    <property type="taxonomic scope" value="Bacteria"/>
</dbReference>
<dbReference type="STRING" id="314285.KT71_09242"/>
<dbReference type="InterPro" id="IPR010559">
    <property type="entry name" value="Sig_transdc_His_kin_internal"/>
</dbReference>
<feature type="transmembrane region" description="Helical" evidence="1">
    <location>
        <begin position="72"/>
        <end position="96"/>
    </location>
</feature>
<evidence type="ECO:0000313" key="3">
    <source>
        <dbReference type="EMBL" id="EAQ98800.2"/>
    </source>
</evidence>